<dbReference type="PANTHER" id="PTHR30250">
    <property type="entry name" value="PST FAMILY PREDICTED COLANIC ACID TRANSPORTER"/>
    <property type="match status" value="1"/>
</dbReference>
<dbReference type="InterPro" id="IPR050833">
    <property type="entry name" value="Poly_Biosynth_Transport"/>
</dbReference>
<dbReference type="EMBL" id="JAAQWE010000006">
    <property type="protein sequence ID" value="NMX96609.1"/>
    <property type="molecule type" value="Genomic_DNA"/>
</dbReference>
<feature type="transmembrane region" description="Helical" evidence="6">
    <location>
        <begin position="291"/>
        <end position="313"/>
    </location>
</feature>
<sequence>MSGLISAMWTGFAHLTKILAGFIVLKLVAVYLGAAGLGSLGQLMSFVTILSLIAGGGITNAVIKYVAEYRQTPSKMLQFVSGAFSYATYFSVVILVICTLFSTTIAKVVLGNADNAWVIVFVGVAQFGFAMTNLIVGVVNGLKETKVFAVIQISGGLIAIPIAWALIANWGWEGAAIALCAIVVIPLVPALVVFFRSGFKGNVKLLPVRKLPVRVLAPFSLMLFTSAVAFPIVEMIVRNSLITHEGYYQAGLWQGAIKLSSAYLGFFSMFLGFYFMPLISEQHDKTIIGRLVFKYLAFVMALFVFGGAVLYFGRSYIIPLALSSDFKGLEKLIIYQLSGDFFRISAYVIGYVAVAKAATRLYISAEVFQSVVFLIAVFTLMGMYGGVQSVMLAYMVTYIIYFIVCLLCFRLYLVKAA</sequence>
<organism evidence="7 8">
    <name type="scientific">Pseudomonas veronii</name>
    <dbReference type="NCBI Taxonomy" id="76761"/>
    <lineage>
        <taxon>Bacteria</taxon>
        <taxon>Pseudomonadati</taxon>
        <taxon>Pseudomonadota</taxon>
        <taxon>Gammaproteobacteria</taxon>
        <taxon>Pseudomonadales</taxon>
        <taxon>Pseudomonadaceae</taxon>
        <taxon>Pseudomonas</taxon>
    </lineage>
</organism>
<dbReference type="GO" id="GO:0005886">
    <property type="term" value="C:plasma membrane"/>
    <property type="evidence" value="ECO:0007669"/>
    <property type="project" value="UniProtKB-SubCell"/>
</dbReference>
<accession>A0A7Y0ZRE0</accession>
<keyword evidence="4 6" id="KW-1133">Transmembrane helix</keyword>
<feature type="transmembrane region" description="Helical" evidence="6">
    <location>
        <begin position="391"/>
        <end position="413"/>
    </location>
</feature>
<evidence type="ECO:0000256" key="3">
    <source>
        <dbReference type="ARBA" id="ARBA00022692"/>
    </source>
</evidence>
<feature type="transmembrane region" description="Helical" evidence="6">
    <location>
        <begin position="116"/>
        <end position="136"/>
    </location>
</feature>
<dbReference type="InterPro" id="IPR044550">
    <property type="entry name" value="WzxE"/>
</dbReference>
<dbReference type="Pfam" id="PF01943">
    <property type="entry name" value="Polysacc_synt"/>
    <property type="match status" value="1"/>
</dbReference>
<evidence type="ECO:0000313" key="7">
    <source>
        <dbReference type="EMBL" id="NMX96609.1"/>
    </source>
</evidence>
<evidence type="ECO:0000256" key="6">
    <source>
        <dbReference type="SAM" id="Phobius"/>
    </source>
</evidence>
<dbReference type="OrthoDB" id="9769862at2"/>
<keyword evidence="3 6" id="KW-0812">Transmembrane</keyword>
<feature type="transmembrane region" description="Helical" evidence="6">
    <location>
        <begin position="361"/>
        <end position="385"/>
    </location>
</feature>
<dbReference type="CDD" id="cd13125">
    <property type="entry name" value="MATE_like_10"/>
    <property type="match status" value="1"/>
</dbReference>
<feature type="transmembrane region" description="Helical" evidence="6">
    <location>
        <begin position="12"/>
        <end position="34"/>
    </location>
</feature>
<feature type="transmembrane region" description="Helical" evidence="6">
    <location>
        <begin position="84"/>
        <end position="110"/>
    </location>
</feature>
<evidence type="ECO:0000256" key="4">
    <source>
        <dbReference type="ARBA" id="ARBA00022989"/>
    </source>
</evidence>
<feature type="transmembrane region" description="Helical" evidence="6">
    <location>
        <begin position="333"/>
        <end position="354"/>
    </location>
</feature>
<keyword evidence="5 6" id="KW-0472">Membrane</keyword>
<keyword evidence="2" id="KW-1003">Cell membrane</keyword>
<feature type="transmembrane region" description="Helical" evidence="6">
    <location>
        <begin position="215"/>
        <end position="237"/>
    </location>
</feature>
<proteinExistence type="predicted"/>
<evidence type="ECO:0000256" key="2">
    <source>
        <dbReference type="ARBA" id="ARBA00022475"/>
    </source>
</evidence>
<feature type="transmembrane region" description="Helical" evidence="6">
    <location>
        <begin position="40"/>
        <end position="63"/>
    </location>
</feature>
<feature type="transmembrane region" description="Helical" evidence="6">
    <location>
        <begin position="148"/>
        <end position="168"/>
    </location>
</feature>
<protein>
    <submittedName>
        <fullName evidence="7">O-antigen translocase</fullName>
    </submittedName>
</protein>
<dbReference type="Proteomes" id="UP000552560">
    <property type="component" value="Unassembled WGS sequence"/>
</dbReference>
<dbReference type="RefSeq" id="WP_090234785.1">
    <property type="nucleotide sequence ID" value="NZ_JAAQWE010000006.1"/>
</dbReference>
<gene>
    <name evidence="7" type="ORF">HBO43_08355</name>
</gene>
<reference evidence="7 8" key="1">
    <citation type="journal article" date="2020" name="Front. Microbiol.">
        <title>Genetic Organization of the aprX-lipA2 Operon Affects the Proteolytic Potential of Pseudomonas Species in Milk.</title>
        <authorList>
            <person name="Maier C."/>
            <person name="Huptas C."/>
            <person name="von Neubeck M."/>
            <person name="Scherer S."/>
            <person name="Wenning M."/>
            <person name="Lucking G."/>
        </authorList>
    </citation>
    <scope>NUCLEOTIDE SEQUENCE [LARGE SCALE GENOMIC DNA]</scope>
    <source>
        <strain evidence="7 8">WS 4671</strain>
    </source>
</reference>
<dbReference type="PANTHER" id="PTHR30250:SF30">
    <property type="entry name" value="LIPID III FLIPPASE"/>
    <property type="match status" value="1"/>
</dbReference>
<evidence type="ECO:0000256" key="5">
    <source>
        <dbReference type="ARBA" id="ARBA00023136"/>
    </source>
</evidence>
<dbReference type="InterPro" id="IPR002797">
    <property type="entry name" value="Polysacc_synth"/>
</dbReference>
<dbReference type="GO" id="GO:0009246">
    <property type="term" value="P:enterobacterial common antigen biosynthetic process"/>
    <property type="evidence" value="ECO:0007669"/>
    <property type="project" value="InterPro"/>
</dbReference>
<feature type="transmembrane region" description="Helical" evidence="6">
    <location>
        <begin position="257"/>
        <end position="279"/>
    </location>
</feature>
<comment type="caution">
    <text evidence="7">The sequence shown here is derived from an EMBL/GenBank/DDBJ whole genome shotgun (WGS) entry which is preliminary data.</text>
</comment>
<comment type="subcellular location">
    <subcellularLocation>
        <location evidence="1">Cell membrane</location>
        <topology evidence="1">Multi-pass membrane protein</topology>
    </subcellularLocation>
</comment>
<evidence type="ECO:0000256" key="1">
    <source>
        <dbReference type="ARBA" id="ARBA00004651"/>
    </source>
</evidence>
<name>A0A7Y0ZRE0_PSEVE</name>
<dbReference type="AlphaFoldDB" id="A0A7Y0ZRE0"/>
<evidence type="ECO:0000313" key="8">
    <source>
        <dbReference type="Proteomes" id="UP000552560"/>
    </source>
</evidence>
<feature type="transmembrane region" description="Helical" evidence="6">
    <location>
        <begin position="174"/>
        <end position="195"/>
    </location>
</feature>